<protein>
    <submittedName>
        <fullName evidence="2">Uncharacterized protein</fullName>
    </submittedName>
</protein>
<name>A0A915K4F9_ROMCU</name>
<accession>A0A915K4F9</accession>
<sequence length="74" mass="8129">MELIWADERDEVSLSRKVVLSDDVLATRVKDDEAGDVFAVETFMAHIVLSGDVLATRVASVEDVTEDLPVVKLV</sequence>
<proteinExistence type="predicted"/>
<evidence type="ECO:0000313" key="2">
    <source>
        <dbReference type="WBParaSite" id="nRc.2.0.1.t32735-RA"/>
    </source>
</evidence>
<organism evidence="1 2">
    <name type="scientific">Romanomermis culicivorax</name>
    <name type="common">Nematode worm</name>
    <dbReference type="NCBI Taxonomy" id="13658"/>
    <lineage>
        <taxon>Eukaryota</taxon>
        <taxon>Metazoa</taxon>
        <taxon>Ecdysozoa</taxon>
        <taxon>Nematoda</taxon>
        <taxon>Enoplea</taxon>
        <taxon>Dorylaimia</taxon>
        <taxon>Mermithida</taxon>
        <taxon>Mermithoidea</taxon>
        <taxon>Mermithidae</taxon>
        <taxon>Romanomermis</taxon>
    </lineage>
</organism>
<keyword evidence="1" id="KW-1185">Reference proteome</keyword>
<dbReference type="WBParaSite" id="nRc.2.0.1.t32735-RA">
    <property type="protein sequence ID" value="nRc.2.0.1.t32735-RA"/>
    <property type="gene ID" value="nRc.2.0.1.g32735"/>
</dbReference>
<dbReference type="Proteomes" id="UP000887565">
    <property type="component" value="Unplaced"/>
</dbReference>
<evidence type="ECO:0000313" key="1">
    <source>
        <dbReference type="Proteomes" id="UP000887565"/>
    </source>
</evidence>
<reference evidence="2" key="1">
    <citation type="submission" date="2022-11" db="UniProtKB">
        <authorList>
            <consortium name="WormBaseParasite"/>
        </authorList>
    </citation>
    <scope>IDENTIFICATION</scope>
</reference>
<dbReference type="AlphaFoldDB" id="A0A915K4F9"/>